<dbReference type="GO" id="GO:0032267">
    <property type="term" value="F:tRNA(Ile)-lysidine synthase activity"/>
    <property type="evidence" value="ECO:0007669"/>
    <property type="project" value="UniProtKB-EC"/>
</dbReference>
<evidence type="ECO:0000256" key="1">
    <source>
        <dbReference type="ARBA" id="ARBA00013267"/>
    </source>
</evidence>
<dbReference type="PANTHER" id="PTHR43033">
    <property type="entry name" value="TRNA(ILE)-LYSIDINE SYNTHASE-RELATED"/>
    <property type="match status" value="1"/>
</dbReference>
<dbReference type="GO" id="GO:0005524">
    <property type="term" value="F:ATP binding"/>
    <property type="evidence" value="ECO:0007669"/>
    <property type="project" value="UniProtKB-KW"/>
</dbReference>
<name>A0A0C3DG51_9AGAM</name>
<proteinExistence type="inferred from homology"/>
<dbReference type="EC" id="6.3.4.19" evidence="1"/>
<dbReference type="GO" id="GO:0008033">
    <property type="term" value="P:tRNA processing"/>
    <property type="evidence" value="ECO:0007669"/>
    <property type="project" value="UniProtKB-KW"/>
</dbReference>
<dbReference type="EMBL" id="KN822142">
    <property type="protein sequence ID" value="KIM55056.1"/>
    <property type="molecule type" value="Genomic_DNA"/>
</dbReference>
<keyword evidence="3" id="KW-0819">tRNA processing</keyword>
<evidence type="ECO:0000256" key="3">
    <source>
        <dbReference type="ARBA" id="ARBA00022694"/>
    </source>
</evidence>
<sequence length="551" mass="60593">MGPIALPEFFTALSKCIPPPGWSKLAVANSAGADSTCLLFLLAQLIANKHRHPSPSSLVSLHVDHSLQATSSHMAAQAAANAMSLGIQHHTIQIPWGKSPFPPRPLPGAALENHAREARYHAIFNGMSQAGAPIVAFGHHADDQVETALMRLAKGSTDIGAAGMRRCRRWGMGSGNSEHSLGWVGHRGMDRFIVRPLLDFSKDRILATCDAYALNYVNDPTNFQPEVTLRNAVRHMLNAESSALNVKSMPSLPQNISDSLEQVRNVSSSLQSLVTDAIDSRERLRRATGILSASVNQVDSQVTEHLRECILPSPPATLLLSSSRLLAIQNTKVRFAMILRVMRHISFHPWGSIRADGDRRRAGVHRISKHLWSSDTEAALLKKFTAGGGVLWSPVLYHPDKCLKTVGPLRHSKQPEGTQFAWLASRIPPFFKNPQEGAGSASRLTIDLTNQFHVAHTKSGPVILEVLYDCRFLIRFDLSRIPKHVQAAPHNGQPISIKILPHTQYFWPKVVLQQGTDPDKVLAVLNDKGEVDMLGSSPWISMEWVRLLDAT</sequence>
<dbReference type="NCBIfam" id="TIGR02432">
    <property type="entry name" value="lysidine_TilS_N"/>
    <property type="match status" value="1"/>
</dbReference>
<dbReference type="InParanoid" id="A0A0C3DG51"/>
<feature type="domain" description="tRNA(Ile)-lysidine/2-thiocytidine synthase N-terminal" evidence="7">
    <location>
        <begin position="25"/>
        <end position="235"/>
    </location>
</feature>
<dbReference type="InterPro" id="IPR012094">
    <property type="entry name" value="tRNA_Ile_lys_synt"/>
</dbReference>
<dbReference type="OrthoDB" id="434144at2759"/>
<keyword evidence="9" id="KW-1185">Reference proteome</keyword>
<keyword evidence="2" id="KW-0436">Ligase</keyword>
<dbReference type="SUPFAM" id="SSF52402">
    <property type="entry name" value="Adenine nucleotide alpha hydrolases-like"/>
    <property type="match status" value="1"/>
</dbReference>
<dbReference type="HAMAP" id="MF_01161">
    <property type="entry name" value="tRNA_Ile_lys_synt"/>
    <property type="match status" value="1"/>
</dbReference>
<evidence type="ECO:0000256" key="5">
    <source>
        <dbReference type="ARBA" id="ARBA00022840"/>
    </source>
</evidence>
<gene>
    <name evidence="8" type="ORF">SCLCIDRAFT_135556</name>
</gene>
<evidence type="ECO:0000256" key="4">
    <source>
        <dbReference type="ARBA" id="ARBA00022741"/>
    </source>
</evidence>
<dbReference type="Proteomes" id="UP000053989">
    <property type="component" value="Unassembled WGS sequence"/>
</dbReference>
<keyword evidence="4" id="KW-0547">Nucleotide-binding</keyword>
<dbReference type="CDD" id="cd01992">
    <property type="entry name" value="TilS_N"/>
    <property type="match status" value="1"/>
</dbReference>
<evidence type="ECO:0000313" key="9">
    <source>
        <dbReference type="Proteomes" id="UP000053989"/>
    </source>
</evidence>
<protein>
    <recommendedName>
        <fullName evidence="1">tRNA(Ile)-lysidine synthetase</fullName>
        <ecNumber evidence="1">6.3.4.19</ecNumber>
    </recommendedName>
</protein>
<evidence type="ECO:0000259" key="7">
    <source>
        <dbReference type="Pfam" id="PF01171"/>
    </source>
</evidence>
<dbReference type="InterPro" id="IPR012795">
    <property type="entry name" value="tRNA_Ile_lys_synt_N"/>
</dbReference>
<comment type="catalytic activity">
    <reaction evidence="6">
        <text>cytidine(34) in tRNA(Ile2) + L-lysine + ATP = lysidine(34) in tRNA(Ile2) + AMP + diphosphate + H(+)</text>
        <dbReference type="Rhea" id="RHEA:43744"/>
        <dbReference type="Rhea" id="RHEA-COMP:10625"/>
        <dbReference type="Rhea" id="RHEA-COMP:10670"/>
        <dbReference type="ChEBI" id="CHEBI:15378"/>
        <dbReference type="ChEBI" id="CHEBI:30616"/>
        <dbReference type="ChEBI" id="CHEBI:32551"/>
        <dbReference type="ChEBI" id="CHEBI:33019"/>
        <dbReference type="ChEBI" id="CHEBI:82748"/>
        <dbReference type="ChEBI" id="CHEBI:83665"/>
        <dbReference type="ChEBI" id="CHEBI:456215"/>
        <dbReference type="EC" id="6.3.4.19"/>
    </reaction>
</comment>
<dbReference type="HOGENOM" id="CLU_035256_0_0_1"/>
<evidence type="ECO:0000256" key="2">
    <source>
        <dbReference type="ARBA" id="ARBA00022598"/>
    </source>
</evidence>
<dbReference type="InterPro" id="IPR011063">
    <property type="entry name" value="TilS/TtcA_N"/>
</dbReference>
<evidence type="ECO:0000313" key="8">
    <source>
        <dbReference type="EMBL" id="KIM55056.1"/>
    </source>
</evidence>
<reference evidence="8 9" key="1">
    <citation type="submission" date="2014-04" db="EMBL/GenBank/DDBJ databases">
        <authorList>
            <consortium name="DOE Joint Genome Institute"/>
            <person name="Kuo A."/>
            <person name="Kohler A."/>
            <person name="Nagy L.G."/>
            <person name="Floudas D."/>
            <person name="Copeland A."/>
            <person name="Barry K.W."/>
            <person name="Cichocki N."/>
            <person name="Veneault-Fourrey C."/>
            <person name="LaButti K."/>
            <person name="Lindquist E.A."/>
            <person name="Lipzen A."/>
            <person name="Lundell T."/>
            <person name="Morin E."/>
            <person name="Murat C."/>
            <person name="Sun H."/>
            <person name="Tunlid A."/>
            <person name="Henrissat B."/>
            <person name="Grigoriev I.V."/>
            <person name="Hibbett D.S."/>
            <person name="Martin F."/>
            <person name="Nordberg H.P."/>
            <person name="Cantor M.N."/>
            <person name="Hua S.X."/>
        </authorList>
    </citation>
    <scope>NUCLEOTIDE SEQUENCE [LARGE SCALE GENOMIC DNA]</scope>
    <source>
        <strain evidence="8 9">Foug A</strain>
    </source>
</reference>
<dbReference type="Pfam" id="PF01171">
    <property type="entry name" value="ATP_bind_3"/>
    <property type="match status" value="1"/>
</dbReference>
<dbReference type="PANTHER" id="PTHR43033:SF1">
    <property type="entry name" value="TRNA(ILE)-LYSIDINE SYNTHASE-RELATED"/>
    <property type="match status" value="1"/>
</dbReference>
<reference evidence="9" key="2">
    <citation type="submission" date="2015-01" db="EMBL/GenBank/DDBJ databases">
        <title>Evolutionary Origins and Diversification of the Mycorrhizal Mutualists.</title>
        <authorList>
            <consortium name="DOE Joint Genome Institute"/>
            <consortium name="Mycorrhizal Genomics Consortium"/>
            <person name="Kohler A."/>
            <person name="Kuo A."/>
            <person name="Nagy L.G."/>
            <person name="Floudas D."/>
            <person name="Copeland A."/>
            <person name="Barry K.W."/>
            <person name="Cichocki N."/>
            <person name="Veneault-Fourrey C."/>
            <person name="LaButti K."/>
            <person name="Lindquist E.A."/>
            <person name="Lipzen A."/>
            <person name="Lundell T."/>
            <person name="Morin E."/>
            <person name="Murat C."/>
            <person name="Riley R."/>
            <person name="Ohm R."/>
            <person name="Sun H."/>
            <person name="Tunlid A."/>
            <person name="Henrissat B."/>
            <person name="Grigoriev I.V."/>
            <person name="Hibbett D.S."/>
            <person name="Martin F."/>
        </authorList>
    </citation>
    <scope>NUCLEOTIDE SEQUENCE [LARGE SCALE GENOMIC DNA]</scope>
    <source>
        <strain evidence="9">Foug A</strain>
    </source>
</reference>
<evidence type="ECO:0000256" key="6">
    <source>
        <dbReference type="ARBA" id="ARBA00048539"/>
    </source>
</evidence>
<dbReference type="InterPro" id="IPR014729">
    <property type="entry name" value="Rossmann-like_a/b/a_fold"/>
</dbReference>
<keyword evidence="5" id="KW-0067">ATP-binding</keyword>
<dbReference type="Gene3D" id="3.40.50.620">
    <property type="entry name" value="HUPs"/>
    <property type="match status" value="1"/>
</dbReference>
<accession>A0A0C3DG51</accession>
<dbReference type="AlphaFoldDB" id="A0A0C3DG51"/>
<dbReference type="STRING" id="1036808.A0A0C3DG51"/>
<organism evidence="8 9">
    <name type="scientific">Scleroderma citrinum Foug A</name>
    <dbReference type="NCBI Taxonomy" id="1036808"/>
    <lineage>
        <taxon>Eukaryota</taxon>
        <taxon>Fungi</taxon>
        <taxon>Dikarya</taxon>
        <taxon>Basidiomycota</taxon>
        <taxon>Agaricomycotina</taxon>
        <taxon>Agaricomycetes</taxon>
        <taxon>Agaricomycetidae</taxon>
        <taxon>Boletales</taxon>
        <taxon>Sclerodermatineae</taxon>
        <taxon>Sclerodermataceae</taxon>
        <taxon>Scleroderma</taxon>
    </lineage>
</organism>